<keyword evidence="6 8" id="KW-0249">Electron transport</keyword>
<dbReference type="PROSITE" id="PS00202">
    <property type="entry name" value="RUBREDOXIN"/>
    <property type="match status" value="1"/>
</dbReference>
<gene>
    <name evidence="11" type="ORF">E6P07_13515</name>
</gene>
<dbReference type="AlphaFoldDB" id="A0A6I6EAZ9"/>
<dbReference type="SUPFAM" id="SSF57802">
    <property type="entry name" value="Rubredoxin-like"/>
    <property type="match status" value="1"/>
</dbReference>
<comment type="cofactor">
    <cofactor evidence="8 9">
        <name>Fe(3+)</name>
        <dbReference type="ChEBI" id="CHEBI:29034"/>
    </cofactor>
    <text evidence="8 9">Binds 1 Fe(3+) ion per subunit.</text>
</comment>
<dbReference type="GO" id="GO:0005506">
    <property type="term" value="F:iron ion binding"/>
    <property type="evidence" value="ECO:0007669"/>
    <property type="project" value="InterPro"/>
</dbReference>
<evidence type="ECO:0000256" key="6">
    <source>
        <dbReference type="ARBA" id="ARBA00022982"/>
    </source>
</evidence>
<dbReference type="RefSeq" id="WP_153976087.1">
    <property type="nucleotide sequence ID" value="NZ_CP039268.1"/>
</dbReference>
<keyword evidence="5 8" id="KW-0479">Metal-binding</keyword>
<accession>A0A6I6EAZ9</accession>
<evidence type="ECO:0000256" key="1">
    <source>
        <dbReference type="ARBA" id="ARBA00002792"/>
    </source>
</evidence>
<protein>
    <recommendedName>
        <fullName evidence="8">Rubredoxin</fullName>
    </recommendedName>
</protein>
<evidence type="ECO:0000256" key="3">
    <source>
        <dbReference type="ARBA" id="ARBA00005337"/>
    </source>
</evidence>
<feature type="binding site" evidence="9">
    <location>
        <position position="39"/>
    </location>
    <ligand>
        <name>Fe cation</name>
        <dbReference type="ChEBI" id="CHEBI:24875"/>
    </ligand>
</feature>
<feature type="binding site" evidence="9">
    <location>
        <position position="6"/>
    </location>
    <ligand>
        <name>Fe cation</name>
        <dbReference type="ChEBI" id="CHEBI:24875"/>
    </ligand>
</feature>
<dbReference type="FunFam" id="2.20.28.10:FF:000001">
    <property type="entry name" value="Rubredoxin"/>
    <property type="match status" value="1"/>
</dbReference>
<dbReference type="PRINTS" id="PR00163">
    <property type="entry name" value="RUBREDOXIN"/>
</dbReference>
<keyword evidence="7 8" id="KW-0408">Iron</keyword>
<dbReference type="PANTHER" id="PTHR47627:SF1">
    <property type="entry name" value="RUBREDOXIN-1-RELATED"/>
    <property type="match status" value="1"/>
</dbReference>
<name>A0A6I6EAZ9_THETI</name>
<feature type="binding site" evidence="9">
    <location>
        <position position="42"/>
    </location>
    <ligand>
        <name>Fe cation</name>
        <dbReference type="ChEBI" id="CHEBI:24875"/>
    </ligand>
</feature>
<dbReference type="InterPro" id="IPR024922">
    <property type="entry name" value="Rubredoxin"/>
</dbReference>
<dbReference type="KEGG" id="ttp:E6P07_13515"/>
<dbReference type="PANTHER" id="PTHR47627">
    <property type="entry name" value="RUBREDOXIN"/>
    <property type="match status" value="1"/>
</dbReference>
<dbReference type="InterPro" id="IPR024934">
    <property type="entry name" value="Rubredoxin-like_dom"/>
</dbReference>
<keyword evidence="4 8" id="KW-0813">Transport</keyword>
<dbReference type="Pfam" id="PF00301">
    <property type="entry name" value="Rubredoxin"/>
    <property type="match status" value="1"/>
</dbReference>
<sequence length="54" mass="6125">MNTYQCLVCGLIYDEAQGWPDDGIAPGTKWEDVPFDWKCPECGVGKDDFELVRL</sequence>
<dbReference type="EMBL" id="CP039268">
    <property type="protein sequence ID" value="QGU33903.1"/>
    <property type="molecule type" value="Genomic_DNA"/>
</dbReference>
<proteinExistence type="inferred from homology"/>
<dbReference type="PROSITE" id="PS50903">
    <property type="entry name" value="RUBREDOXIN_LIKE"/>
    <property type="match status" value="1"/>
</dbReference>
<comment type="similarity">
    <text evidence="3 8">Belongs to the rubredoxin family.</text>
</comment>
<dbReference type="InterPro" id="IPR050526">
    <property type="entry name" value="Rubredoxin_ET"/>
</dbReference>
<comment type="function">
    <text evidence="1">Involved in the hydrocarbon hydroxylating system, which transfers electrons from NADH to rubredoxin reductase and then through rubredoxin to alkane 1 monooxygenase.</text>
</comment>
<evidence type="ECO:0000256" key="9">
    <source>
        <dbReference type="PIRSR" id="PIRSR000071-1"/>
    </source>
</evidence>
<evidence type="ECO:0000256" key="4">
    <source>
        <dbReference type="ARBA" id="ARBA00022448"/>
    </source>
</evidence>
<comment type="pathway">
    <text evidence="2">Hydrocarbon metabolism; alkane degradation.</text>
</comment>
<dbReference type="OrthoDB" id="9808980at2"/>
<dbReference type="InterPro" id="IPR024935">
    <property type="entry name" value="Rubredoxin_dom"/>
</dbReference>
<evidence type="ECO:0000256" key="7">
    <source>
        <dbReference type="ARBA" id="ARBA00023004"/>
    </source>
</evidence>
<dbReference type="PIRSF" id="PIRSF000071">
    <property type="entry name" value="Rubredoxin"/>
    <property type="match status" value="1"/>
</dbReference>
<feature type="binding site" evidence="9">
    <location>
        <position position="9"/>
    </location>
    <ligand>
        <name>Fe cation</name>
        <dbReference type="ChEBI" id="CHEBI:24875"/>
    </ligand>
</feature>
<dbReference type="GO" id="GO:0043448">
    <property type="term" value="P:alkane catabolic process"/>
    <property type="evidence" value="ECO:0007669"/>
    <property type="project" value="TreeGrafter"/>
</dbReference>
<keyword evidence="12" id="KW-1185">Reference proteome</keyword>
<dbReference type="InterPro" id="IPR018527">
    <property type="entry name" value="Rubredoxin_Fe_BS"/>
</dbReference>
<dbReference type="GO" id="GO:0009055">
    <property type="term" value="F:electron transfer activity"/>
    <property type="evidence" value="ECO:0007669"/>
    <property type="project" value="InterPro"/>
</dbReference>
<evidence type="ECO:0000256" key="8">
    <source>
        <dbReference type="PIRNR" id="PIRNR000071"/>
    </source>
</evidence>
<dbReference type="Proteomes" id="UP000426424">
    <property type="component" value="Chromosome"/>
</dbReference>
<organism evidence="11 12">
    <name type="scientific">Thermochromatium tepidum ATCC 43061</name>
    <dbReference type="NCBI Taxonomy" id="316276"/>
    <lineage>
        <taxon>Bacteria</taxon>
        <taxon>Pseudomonadati</taxon>
        <taxon>Pseudomonadota</taxon>
        <taxon>Gammaproteobacteria</taxon>
        <taxon>Chromatiales</taxon>
        <taxon>Chromatiaceae</taxon>
        <taxon>Thermochromatium</taxon>
    </lineage>
</organism>
<evidence type="ECO:0000259" key="10">
    <source>
        <dbReference type="PROSITE" id="PS50903"/>
    </source>
</evidence>
<dbReference type="CDD" id="cd00730">
    <property type="entry name" value="rubredoxin"/>
    <property type="match status" value="1"/>
</dbReference>
<evidence type="ECO:0000313" key="11">
    <source>
        <dbReference type="EMBL" id="QGU33903.1"/>
    </source>
</evidence>
<feature type="domain" description="Rubredoxin-like" evidence="10">
    <location>
        <begin position="1"/>
        <end position="52"/>
    </location>
</feature>
<evidence type="ECO:0000256" key="5">
    <source>
        <dbReference type="ARBA" id="ARBA00022723"/>
    </source>
</evidence>
<evidence type="ECO:0000313" key="12">
    <source>
        <dbReference type="Proteomes" id="UP000426424"/>
    </source>
</evidence>
<dbReference type="Gene3D" id="2.20.28.10">
    <property type="match status" value="1"/>
</dbReference>
<evidence type="ECO:0000256" key="2">
    <source>
        <dbReference type="ARBA" id="ARBA00004933"/>
    </source>
</evidence>
<reference evidence="11 12" key="1">
    <citation type="submission" date="2019-12" db="EMBL/GenBank/DDBJ databases">
        <title>The complete genome of the thermophilic, anoxygenic phototrophic gammaproteobacterium Thermochromatium tepidum.</title>
        <authorList>
            <person name="Sattley W.M."/>
            <person name="Swingley W.D."/>
            <person name="Burchell B.M."/>
            <person name="Gurbani S.A."/>
            <person name="Kujawa C.M."/>
            <person name="Nuccio D.A."/>
            <person name="Schladweiler J."/>
            <person name="Shaffer K.N."/>
            <person name="Stokes L.M."/>
            <person name="Touchman J.W."/>
            <person name="Blankenship R.E."/>
            <person name="Madigan M.T."/>
        </authorList>
    </citation>
    <scope>NUCLEOTIDE SEQUENCE [LARGE SCALE GENOMIC DNA]</scope>
    <source>
        <strain evidence="11 12">ATCC 43061</strain>
    </source>
</reference>